<organism evidence="5 6">
    <name type="scientific">Alectura lathami</name>
    <name type="common">Australian brush turkey</name>
    <dbReference type="NCBI Taxonomy" id="81907"/>
    <lineage>
        <taxon>Eukaryota</taxon>
        <taxon>Metazoa</taxon>
        <taxon>Chordata</taxon>
        <taxon>Craniata</taxon>
        <taxon>Vertebrata</taxon>
        <taxon>Euteleostomi</taxon>
        <taxon>Archelosauria</taxon>
        <taxon>Archosauria</taxon>
        <taxon>Dinosauria</taxon>
        <taxon>Saurischia</taxon>
        <taxon>Theropoda</taxon>
        <taxon>Coelurosauria</taxon>
        <taxon>Aves</taxon>
        <taxon>Neognathae</taxon>
        <taxon>Galloanserae</taxon>
        <taxon>Galliformes</taxon>
        <taxon>Megapodiidae</taxon>
        <taxon>Alectura</taxon>
    </lineage>
</organism>
<dbReference type="PROSITE" id="PS50041">
    <property type="entry name" value="C_TYPE_LECTIN_2"/>
    <property type="match status" value="1"/>
</dbReference>
<dbReference type="CDD" id="cd03593">
    <property type="entry name" value="CLECT_NK_receptors_like"/>
    <property type="match status" value="1"/>
</dbReference>
<keyword evidence="3" id="KW-0472">Membrane</keyword>
<dbReference type="InterPro" id="IPR001304">
    <property type="entry name" value="C-type_lectin-like"/>
</dbReference>
<dbReference type="PANTHER" id="PTHR45710">
    <property type="entry name" value="C-TYPE LECTIN DOMAIN-CONTAINING PROTEIN 180"/>
    <property type="match status" value="1"/>
</dbReference>
<dbReference type="Gene3D" id="3.10.100.10">
    <property type="entry name" value="Mannose-Binding Protein A, subunit A"/>
    <property type="match status" value="1"/>
</dbReference>
<name>A0A7L0W5Y2_ALELA</name>
<keyword evidence="6" id="KW-1185">Reference proteome</keyword>
<evidence type="ECO:0000313" key="5">
    <source>
        <dbReference type="EMBL" id="NXL86756.1"/>
    </source>
</evidence>
<dbReference type="PANTHER" id="PTHR45710:SF35">
    <property type="entry name" value="C-TYPE LECTIN DOMAIN FAMILY 2 MEMBER D"/>
    <property type="match status" value="1"/>
</dbReference>
<dbReference type="InterPro" id="IPR050828">
    <property type="entry name" value="C-type_lectin/matrix_domain"/>
</dbReference>
<dbReference type="AlphaFoldDB" id="A0A7L0W5Y2"/>
<gene>
    <name evidence="5" type="primary">Clec2e_1</name>
    <name evidence="5" type="ORF">ALELAT_R13995</name>
</gene>
<feature type="domain" description="C-type lectin" evidence="4">
    <location>
        <begin position="51"/>
        <end position="122"/>
    </location>
</feature>
<comment type="caution">
    <text evidence="5">The sequence shown here is derived from an EMBL/GenBank/DDBJ whole genome shotgun (WGS) entry which is preliminary data.</text>
</comment>
<dbReference type="GO" id="GO:0030246">
    <property type="term" value="F:carbohydrate binding"/>
    <property type="evidence" value="ECO:0007669"/>
    <property type="project" value="UniProtKB-KW"/>
</dbReference>
<protein>
    <submittedName>
        <fullName evidence="5">CLC2E protein</fullName>
    </submittedName>
</protein>
<evidence type="ECO:0000256" key="2">
    <source>
        <dbReference type="ARBA" id="ARBA00022734"/>
    </source>
</evidence>
<dbReference type="SUPFAM" id="SSF56436">
    <property type="entry name" value="C-type lectin-like"/>
    <property type="match status" value="1"/>
</dbReference>
<feature type="non-terminal residue" evidence="5">
    <location>
        <position position="1"/>
    </location>
</feature>
<dbReference type="Pfam" id="PF00059">
    <property type="entry name" value="Lectin_C"/>
    <property type="match status" value="1"/>
</dbReference>
<dbReference type="InterPro" id="IPR016187">
    <property type="entry name" value="CTDL_fold"/>
</dbReference>
<evidence type="ECO:0000313" key="6">
    <source>
        <dbReference type="Proteomes" id="UP000562322"/>
    </source>
</evidence>
<proteinExistence type="predicted"/>
<sequence>SLRCIKDKLVPVGVTVLVAVLLIAIIALAAKKCPPCPSPTLPSCAEDGVGYGEKCFYFVEDEADWNGSQSSCLARGAHLAAVDSRQELRFLLRFGCSRRYWVGLRREPSGPWKRPDGSLLND</sequence>
<comment type="subcellular location">
    <subcellularLocation>
        <location evidence="1">Cell membrane</location>
        <topology evidence="1">Single-pass type II membrane protein</topology>
    </subcellularLocation>
</comment>
<keyword evidence="2" id="KW-0430">Lectin</keyword>
<evidence type="ECO:0000259" key="4">
    <source>
        <dbReference type="PROSITE" id="PS50041"/>
    </source>
</evidence>
<accession>A0A7L0W5Y2</accession>
<keyword evidence="3" id="KW-0812">Transmembrane</keyword>
<dbReference type="GO" id="GO:0005886">
    <property type="term" value="C:plasma membrane"/>
    <property type="evidence" value="ECO:0007669"/>
    <property type="project" value="UniProtKB-SubCell"/>
</dbReference>
<reference evidence="5 6" key="1">
    <citation type="submission" date="2019-09" db="EMBL/GenBank/DDBJ databases">
        <title>Bird 10,000 Genomes (B10K) Project - Family phase.</title>
        <authorList>
            <person name="Zhang G."/>
        </authorList>
    </citation>
    <scope>NUCLEOTIDE SEQUENCE [LARGE SCALE GENOMIC DNA]</scope>
    <source>
        <strain evidence="5">B10K-DU-001-39</strain>
        <tissue evidence="5">Muscle</tissue>
    </source>
</reference>
<evidence type="ECO:0000256" key="1">
    <source>
        <dbReference type="ARBA" id="ARBA00004401"/>
    </source>
</evidence>
<feature type="non-terminal residue" evidence="5">
    <location>
        <position position="122"/>
    </location>
</feature>
<dbReference type="Proteomes" id="UP000562322">
    <property type="component" value="Unassembled WGS sequence"/>
</dbReference>
<feature type="transmembrane region" description="Helical" evidence="3">
    <location>
        <begin position="9"/>
        <end position="30"/>
    </location>
</feature>
<dbReference type="EMBL" id="VXAV01003692">
    <property type="protein sequence ID" value="NXL86756.1"/>
    <property type="molecule type" value="Genomic_DNA"/>
</dbReference>
<keyword evidence="3" id="KW-1133">Transmembrane helix</keyword>
<dbReference type="InterPro" id="IPR016186">
    <property type="entry name" value="C-type_lectin-like/link_sf"/>
</dbReference>
<dbReference type="OrthoDB" id="8935730at2759"/>
<evidence type="ECO:0000256" key="3">
    <source>
        <dbReference type="SAM" id="Phobius"/>
    </source>
</evidence>
<dbReference type="InterPro" id="IPR033992">
    <property type="entry name" value="NKR-like_CTLD"/>
</dbReference>